<feature type="non-terminal residue" evidence="3">
    <location>
        <position position="363"/>
    </location>
</feature>
<feature type="domain" description="Transposase-associated" evidence="2">
    <location>
        <begin position="81"/>
        <end position="154"/>
    </location>
</feature>
<sequence length="363" mass="40041">GRGDLKVPQGIDSGVDHNKEQGPFPKEKRENDLKKGETLRRGRTPPPKGGDEDLKEGSKTLRKVEGMGGVAVGANEPNMDKEWLNLPRASQASHQGVNRFLDFAFRNVGTSSGEILCPCTRCVNGLFQKRDTVEEHLVMRGFANHYRIWTDHGEVNHGKVQGEGNTPLNDVDNRDPVHEVEVDRMPELVNDIIRNRLQDDPCTKAAKFEKYMNEANQELYPGCKSETKLSFIVWLFNLKCTIVALFINSSFTKDAYMSPGTAIDMYLEDGKNCSRTEMYIVSRTCKDGTVLEPAKEKLSPPSPSPSPSLHLPSLHLTAAPTISFPDAEKPLPVVINRQWWVAHGGSSSGSGSIEGGGGLIGWC</sequence>
<name>A0AA89BDF5_9ASTE</name>
<proteinExistence type="predicted"/>
<feature type="compositionally biased region" description="Basic and acidic residues" evidence="1">
    <location>
        <begin position="49"/>
        <end position="64"/>
    </location>
</feature>
<organism evidence="3 4">
    <name type="scientific">Escallonia herrerae</name>
    <dbReference type="NCBI Taxonomy" id="1293975"/>
    <lineage>
        <taxon>Eukaryota</taxon>
        <taxon>Viridiplantae</taxon>
        <taxon>Streptophyta</taxon>
        <taxon>Embryophyta</taxon>
        <taxon>Tracheophyta</taxon>
        <taxon>Spermatophyta</taxon>
        <taxon>Magnoliopsida</taxon>
        <taxon>eudicotyledons</taxon>
        <taxon>Gunneridae</taxon>
        <taxon>Pentapetalae</taxon>
        <taxon>asterids</taxon>
        <taxon>campanulids</taxon>
        <taxon>Escalloniales</taxon>
        <taxon>Escalloniaceae</taxon>
        <taxon>Escallonia</taxon>
    </lineage>
</organism>
<gene>
    <name evidence="3" type="ORF">RJ639_035428</name>
</gene>
<evidence type="ECO:0000259" key="2">
    <source>
        <dbReference type="Pfam" id="PF13963"/>
    </source>
</evidence>
<feature type="compositionally biased region" description="Basic and acidic residues" evidence="1">
    <location>
        <begin position="14"/>
        <end position="40"/>
    </location>
</feature>
<dbReference type="AlphaFoldDB" id="A0AA89BDF5"/>
<evidence type="ECO:0000313" key="4">
    <source>
        <dbReference type="Proteomes" id="UP001188597"/>
    </source>
</evidence>
<accession>A0AA89BDF5</accession>
<reference evidence="3" key="1">
    <citation type="submission" date="2022-12" db="EMBL/GenBank/DDBJ databases">
        <title>Draft genome assemblies for two species of Escallonia (Escalloniales).</title>
        <authorList>
            <person name="Chanderbali A."/>
            <person name="Dervinis C."/>
            <person name="Anghel I."/>
            <person name="Soltis D."/>
            <person name="Soltis P."/>
            <person name="Zapata F."/>
        </authorList>
    </citation>
    <scope>NUCLEOTIDE SEQUENCE</scope>
    <source>
        <strain evidence="3">UCBG64.0493</strain>
        <tissue evidence="3">Leaf</tissue>
    </source>
</reference>
<comment type="caution">
    <text evidence="3">The sequence shown here is derived from an EMBL/GenBank/DDBJ whole genome shotgun (WGS) entry which is preliminary data.</text>
</comment>
<evidence type="ECO:0000256" key="1">
    <source>
        <dbReference type="SAM" id="MobiDB-lite"/>
    </source>
</evidence>
<dbReference type="InterPro" id="IPR029480">
    <property type="entry name" value="Transpos_assoc"/>
</dbReference>
<feature type="region of interest" description="Disordered" evidence="1">
    <location>
        <begin position="1"/>
        <end position="64"/>
    </location>
</feature>
<dbReference type="Pfam" id="PF13963">
    <property type="entry name" value="Transpos_assoc"/>
    <property type="match status" value="1"/>
</dbReference>
<protein>
    <recommendedName>
        <fullName evidence="2">Transposase-associated domain-containing protein</fullName>
    </recommendedName>
</protein>
<dbReference type="Proteomes" id="UP001188597">
    <property type="component" value="Unassembled WGS sequence"/>
</dbReference>
<dbReference type="EMBL" id="JAVXUP010000253">
    <property type="protein sequence ID" value="KAK3032822.1"/>
    <property type="molecule type" value="Genomic_DNA"/>
</dbReference>
<keyword evidence="4" id="KW-1185">Reference proteome</keyword>
<evidence type="ECO:0000313" key="3">
    <source>
        <dbReference type="EMBL" id="KAK3032822.1"/>
    </source>
</evidence>